<accession>A0A348HH13</accession>
<dbReference type="InterPro" id="IPR011990">
    <property type="entry name" value="TPR-like_helical_dom_sf"/>
</dbReference>
<organism evidence="1 2">
    <name type="scientific">Zymobacter palmae</name>
    <dbReference type="NCBI Taxonomy" id="33074"/>
    <lineage>
        <taxon>Bacteria</taxon>
        <taxon>Pseudomonadati</taxon>
        <taxon>Pseudomonadota</taxon>
        <taxon>Gammaproteobacteria</taxon>
        <taxon>Oceanospirillales</taxon>
        <taxon>Halomonadaceae</taxon>
        <taxon>Zymobacter group</taxon>
        <taxon>Zymobacter</taxon>
    </lineage>
</organism>
<dbReference type="EMBL" id="AP018933">
    <property type="protein sequence ID" value="BBG30915.1"/>
    <property type="molecule type" value="Genomic_DNA"/>
</dbReference>
<evidence type="ECO:0000313" key="2">
    <source>
        <dbReference type="Proteomes" id="UP000267342"/>
    </source>
</evidence>
<keyword evidence="2" id="KW-1185">Reference proteome</keyword>
<dbReference type="RefSeq" id="WP_027705858.1">
    <property type="nucleotide sequence ID" value="NZ_AP018933.1"/>
</dbReference>
<dbReference type="OrthoDB" id="8764346at2"/>
<reference evidence="1 2" key="1">
    <citation type="submission" date="2018-09" db="EMBL/GenBank/DDBJ databases">
        <title>Zymobacter palmae IAM14233 (=T109) whole genome analysis.</title>
        <authorList>
            <person name="Yanase H."/>
        </authorList>
    </citation>
    <scope>NUCLEOTIDE SEQUENCE [LARGE SCALE GENOMIC DNA]</scope>
    <source>
        <strain evidence="1 2">IAM14233</strain>
    </source>
</reference>
<dbReference type="Proteomes" id="UP000267342">
    <property type="component" value="Chromosome"/>
</dbReference>
<dbReference type="STRING" id="1123510.GCA_000620025_00713"/>
<dbReference type="Gene3D" id="1.25.40.10">
    <property type="entry name" value="Tetratricopeptide repeat domain"/>
    <property type="match status" value="2"/>
</dbReference>
<protein>
    <submittedName>
        <fullName evidence="1">Response regulator containing CheY-like</fullName>
    </submittedName>
</protein>
<name>A0A348HH13_9GAMM</name>
<dbReference type="AlphaFoldDB" id="A0A348HH13"/>
<dbReference type="KEGG" id="zpl:ZBT109_2179"/>
<evidence type="ECO:0000313" key="1">
    <source>
        <dbReference type="EMBL" id="BBG30915.1"/>
    </source>
</evidence>
<dbReference type="SUPFAM" id="SSF48452">
    <property type="entry name" value="TPR-like"/>
    <property type="match status" value="1"/>
</dbReference>
<gene>
    <name evidence="1" type="ORF">ZBT109_2179</name>
</gene>
<sequence length="769" mass="86930">MDIWQWYQQYERDMWESGQDYPVRLVDDFLESVVHMQYGKAEALLPEVRALKQSANNPWLEVLLGHWEMRHRLGNEAEGQTALADVVALYERAHQSDTAECPQSVCVTQDLSHCYCNVDARGWADERIAVCQETMAGIDPSWSCYQCLSDEQFDAMLDKGLYEEALTFVRGQIEKIKAVGADEDDEALRESEAEALMLLGQYDEALAIMDRLCESSNVGDNNTQARETQNIIRLQVLAHAGRDEEAWEALPAVTPHIAMRWVDVLSTLISRAPQRNTWQVGRSLQQILEQRIRVGAPRDAITVAKVHIALALARNATWTAHQALALAKTQLPKLRSALGDDQALAVLEAQIDAQTQQVALPVSADQLMAWLGARDDSERDPEQEVEWLTLALAERPDDHPLRQLTASALQACAANEQAISILQERVEQHPEEESEVPYQLLQLLLQNRRFSQIQRLADRFEAPLPSMACWYRIHAAQAQEDWQKAERLCHDMLQLPGCEDKIMPHIIAGGAAMKLKAFDRALGHHLEALERIDRQQEMSPNNTIWDAITAASALQEWEQVRALGARLGMTFSSEEGPIEENGGWIRLRFWEDNEYRFYLAQRTGPTTAIVRQPNSRDAPQHLNDRVVFEPALLNEPPQTEEEQQNFIGVYDVLHVIASGGYASAWFVDGAAPEQEVFQHFVDQLEAEGCNVWITSNDDYQVVDTQTDNAVLPGLYFLLSAPQSMPLQALDALLTRLTADWPHLPHWLGLARKAGVDDTRHTAIIERYQL</sequence>
<proteinExistence type="predicted"/>